<protein>
    <submittedName>
        <fullName evidence="5">LCP family protein required for cell wall assembly</fullName>
    </submittedName>
</protein>
<feature type="domain" description="Cell envelope-related transcriptional attenuator" evidence="4">
    <location>
        <begin position="416"/>
        <end position="559"/>
    </location>
</feature>
<dbReference type="Pfam" id="PF03816">
    <property type="entry name" value="LytR_cpsA_psr"/>
    <property type="match status" value="1"/>
</dbReference>
<comment type="caution">
    <text evidence="5">The sequence shown here is derived from an EMBL/GenBank/DDBJ whole genome shotgun (WGS) entry which is preliminary data.</text>
</comment>
<evidence type="ECO:0000313" key="6">
    <source>
        <dbReference type="Proteomes" id="UP000612712"/>
    </source>
</evidence>
<evidence type="ECO:0000256" key="1">
    <source>
        <dbReference type="ARBA" id="ARBA00006068"/>
    </source>
</evidence>
<dbReference type="Gene3D" id="3.40.630.190">
    <property type="entry name" value="LCP protein"/>
    <property type="match status" value="1"/>
</dbReference>
<feature type="compositionally biased region" description="Basic and acidic residues" evidence="2">
    <location>
        <begin position="1"/>
        <end position="36"/>
    </location>
</feature>
<sequence length="638" mass="67427">MSPTGHDSDPNDPRARPVDDDVVRGRDGRPLRDRYGRPVRRRRPVPPPADAGRSGGGSRAAGDGRISGADRAGRAGRAERLSRADRADRAGRDGLDGLDGSRGRHSRRRSRPVPPPATPGRGRSDAAPPSSPSSPASPAGPPPASPAPASPLDEPIDLNAPRPPRRPRHAAPGDATPRAAAPRDATPRDATPRTATPRDAARHAAPRDDLARDATPRRAATPPGGPTPTPPRYVRADAPAPGQPPAGRDGFPGRTTPPVDGRAGGGQRRPVPGEIPSRRDERARRPASRRSARRGDRQTRNTPGAALPRGPRTPHGLRGRGPGRGRADAVGRPRRLVKKRYILAVVLVLILAVPVVMAFRVDGNLQRIDALKDYDGRPADSAGTNWLLVGTDSREGLSEADGARLAAGDITATGARTDSIIVVHVPRFGGKATMLSIPRDSYVDIPGWGKDKINTSFNEGGPALLQQTVEQSTGLRIDHYAEIGFGGFATIVDAVGGIELCPKEPIDDPMAGINLQPGCQTMDGPTALGYVRTRYTSANGDLDRVQRQREFLSAITHKIGSAGTVVNPFRSLPLADAFSKALTIDDDDHLWNLGALALALARGANQETVPVAGFEDVDVGNVVVWDDAAAQQLFASLR</sequence>
<dbReference type="PANTHER" id="PTHR33392:SF6">
    <property type="entry name" value="POLYISOPRENYL-TEICHOIC ACID--PEPTIDOGLYCAN TEICHOIC ACID TRANSFERASE TAGU"/>
    <property type="match status" value="1"/>
</dbReference>
<reference evidence="5" key="1">
    <citation type="submission" date="2020-08" db="EMBL/GenBank/DDBJ databases">
        <title>Sequencing the genomes of 1000 actinobacteria strains.</title>
        <authorList>
            <person name="Klenk H.-P."/>
        </authorList>
    </citation>
    <scope>NUCLEOTIDE SEQUENCE</scope>
    <source>
        <strain evidence="5">DSM 20582</strain>
    </source>
</reference>
<evidence type="ECO:0000313" key="5">
    <source>
        <dbReference type="EMBL" id="MBB3115826.1"/>
    </source>
</evidence>
<feature type="compositionally biased region" description="Basic and acidic residues" evidence="2">
    <location>
        <begin position="71"/>
        <end position="102"/>
    </location>
</feature>
<evidence type="ECO:0000256" key="2">
    <source>
        <dbReference type="SAM" id="MobiDB-lite"/>
    </source>
</evidence>
<feature type="compositionally biased region" description="Pro residues" evidence="2">
    <location>
        <begin position="138"/>
        <end position="149"/>
    </location>
</feature>
<evidence type="ECO:0000256" key="3">
    <source>
        <dbReference type="SAM" id="Phobius"/>
    </source>
</evidence>
<organism evidence="5 6">
    <name type="scientific">Corynebacterium bovis DSM 20582 = CIP 54.80</name>
    <dbReference type="NCBI Taxonomy" id="927655"/>
    <lineage>
        <taxon>Bacteria</taxon>
        <taxon>Bacillati</taxon>
        <taxon>Actinomycetota</taxon>
        <taxon>Actinomycetes</taxon>
        <taxon>Mycobacteriales</taxon>
        <taxon>Corynebacteriaceae</taxon>
        <taxon>Corynebacterium</taxon>
    </lineage>
</organism>
<dbReference type="NCBIfam" id="TIGR00350">
    <property type="entry name" value="lytR_cpsA_psr"/>
    <property type="match status" value="1"/>
</dbReference>
<dbReference type="Proteomes" id="UP000612712">
    <property type="component" value="Unassembled WGS sequence"/>
</dbReference>
<gene>
    <name evidence="5" type="ORF">FHU32_001045</name>
</gene>
<dbReference type="InterPro" id="IPR004474">
    <property type="entry name" value="LytR_CpsA_psr"/>
</dbReference>
<accession>A0A8H9YB39</accession>
<feature type="transmembrane region" description="Helical" evidence="3">
    <location>
        <begin position="341"/>
        <end position="359"/>
    </location>
</feature>
<keyword evidence="3" id="KW-0812">Transmembrane</keyword>
<keyword evidence="3" id="KW-1133">Transmembrane helix</keyword>
<evidence type="ECO:0000259" key="4">
    <source>
        <dbReference type="Pfam" id="PF03816"/>
    </source>
</evidence>
<proteinExistence type="inferred from homology"/>
<comment type="similarity">
    <text evidence="1">Belongs to the LytR/CpsA/Psr (LCP) family.</text>
</comment>
<feature type="region of interest" description="Disordered" evidence="2">
    <location>
        <begin position="1"/>
        <end position="331"/>
    </location>
</feature>
<keyword evidence="3" id="KW-0472">Membrane</keyword>
<feature type="compositionally biased region" description="Low complexity" evidence="2">
    <location>
        <begin position="236"/>
        <end position="249"/>
    </location>
</feature>
<dbReference type="AlphaFoldDB" id="A0A8H9YB39"/>
<feature type="compositionally biased region" description="Low complexity" evidence="2">
    <location>
        <begin position="170"/>
        <end position="184"/>
    </location>
</feature>
<feature type="compositionally biased region" description="Basic and acidic residues" evidence="2">
    <location>
        <begin position="199"/>
        <end position="216"/>
    </location>
</feature>
<dbReference type="EMBL" id="JACHWT010000004">
    <property type="protein sequence ID" value="MBB3115826.1"/>
    <property type="molecule type" value="Genomic_DNA"/>
</dbReference>
<name>A0A8H9YB39_9CORY</name>
<dbReference type="PANTHER" id="PTHR33392">
    <property type="entry name" value="POLYISOPRENYL-TEICHOIC ACID--PEPTIDOGLYCAN TEICHOIC ACID TRANSFERASE TAGU"/>
    <property type="match status" value="1"/>
</dbReference>
<dbReference type="RefSeq" id="WP_269780421.1">
    <property type="nucleotide sequence ID" value="NZ_CP047187.1"/>
</dbReference>
<dbReference type="GeneID" id="79383478"/>
<feature type="compositionally biased region" description="Low complexity" evidence="2">
    <location>
        <begin position="60"/>
        <end position="70"/>
    </location>
</feature>
<dbReference type="InterPro" id="IPR050922">
    <property type="entry name" value="LytR/CpsA/Psr_CW_biosynth"/>
</dbReference>